<dbReference type="RefSeq" id="WP_111478520.1">
    <property type="nucleotide sequence ID" value="NZ_QHKM01000003.1"/>
</dbReference>
<dbReference type="CDD" id="cd02696">
    <property type="entry name" value="MurNAc-LAA"/>
    <property type="match status" value="1"/>
</dbReference>
<evidence type="ECO:0000256" key="3">
    <source>
        <dbReference type="ARBA" id="ARBA00022801"/>
    </source>
</evidence>
<comment type="caution">
    <text evidence="6">The sequence shown here is derived from an EMBL/GenBank/DDBJ whole genome shotgun (WGS) entry which is preliminary data.</text>
</comment>
<evidence type="ECO:0000256" key="4">
    <source>
        <dbReference type="SAM" id="SignalP"/>
    </source>
</evidence>
<dbReference type="AlphaFoldDB" id="A0A328BKE3"/>
<dbReference type="GO" id="GO:0009253">
    <property type="term" value="P:peptidoglycan catabolic process"/>
    <property type="evidence" value="ECO:0007669"/>
    <property type="project" value="InterPro"/>
</dbReference>
<accession>A0A328BKE3</accession>
<feature type="domain" description="MurNAc-LAA" evidence="5">
    <location>
        <begin position="107"/>
        <end position="264"/>
    </location>
</feature>
<feature type="chain" id="PRO_5016348529" description="N-acetylmuramoyl-L-alanine amidase" evidence="4">
    <location>
        <begin position="22"/>
        <end position="277"/>
    </location>
</feature>
<evidence type="ECO:0000313" key="6">
    <source>
        <dbReference type="EMBL" id="RAK67099.1"/>
    </source>
</evidence>
<evidence type="ECO:0000313" key="7">
    <source>
        <dbReference type="Proteomes" id="UP000248553"/>
    </source>
</evidence>
<dbReference type="InterPro" id="IPR050695">
    <property type="entry name" value="N-acetylmuramoyl_amidase_3"/>
</dbReference>
<evidence type="ECO:0000259" key="5">
    <source>
        <dbReference type="SMART" id="SM00646"/>
    </source>
</evidence>
<keyword evidence="7" id="KW-1185">Reference proteome</keyword>
<feature type="signal peptide" evidence="4">
    <location>
        <begin position="1"/>
        <end position="21"/>
    </location>
</feature>
<dbReference type="PANTHER" id="PTHR30404:SF0">
    <property type="entry name" value="N-ACETYLMURAMOYL-L-ALANINE AMIDASE AMIC"/>
    <property type="match status" value="1"/>
</dbReference>
<dbReference type="FunFam" id="3.40.630.40:FF:000005">
    <property type="entry name" value="N-acetylmuramoyl-L-alanine amidase (AmiA)"/>
    <property type="match status" value="1"/>
</dbReference>
<organism evidence="6 7">
    <name type="scientific">Hymenobacter edaphi</name>
    <dbReference type="NCBI Taxonomy" id="2211146"/>
    <lineage>
        <taxon>Bacteria</taxon>
        <taxon>Pseudomonadati</taxon>
        <taxon>Bacteroidota</taxon>
        <taxon>Cytophagia</taxon>
        <taxon>Cytophagales</taxon>
        <taxon>Hymenobacteraceae</taxon>
        <taxon>Hymenobacter</taxon>
    </lineage>
</organism>
<keyword evidence="3" id="KW-0378">Hydrolase</keyword>
<name>A0A328BKE3_9BACT</name>
<dbReference type="Proteomes" id="UP000248553">
    <property type="component" value="Unassembled WGS sequence"/>
</dbReference>
<proteinExistence type="predicted"/>
<dbReference type="Gene3D" id="3.40.630.40">
    <property type="entry name" value="Zn-dependent exopeptidases"/>
    <property type="match status" value="1"/>
</dbReference>
<dbReference type="EMBL" id="QHKM01000003">
    <property type="protein sequence ID" value="RAK67099.1"/>
    <property type="molecule type" value="Genomic_DNA"/>
</dbReference>
<dbReference type="GO" id="GO:0008745">
    <property type="term" value="F:N-acetylmuramoyl-L-alanine amidase activity"/>
    <property type="evidence" value="ECO:0007669"/>
    <property type="project" value="UniProtKB-EC"/>
</dbReference>
<dbReference type="Pfam" id="PF01520">
    <property type="entry name" value="Amidase_3"/>
    <property type="match status" value="1"/>
</dbReference>
<dbReference type="OrthoDB" id="9806267at2"/>
<dbReference type="SMART" id="SM00646">
    <property type="entry name" value="Ami_3"/>
    <property type="match status" value="1"/>
</dbReference>
<dbReference type="GO" id="GO:0030288">
    <property type="term" value="C:outer membrane-bounded periplasmic space"/>
    <property type="evidence" value="ECO:0007669"/>
    <property type="project" value="TreeGrafter"/>
</dbReference>
<sequence>MRNIVLLVAALLALGPGPAASVAQQPDSSAEAPRRPAAAQYRLRTVVLDAGHGGKDKGCAGPDGAREAAVALKIVLELGRLIEDNMPDVKVVYTRKTDDFVELADRAGVANKHNADLFISVHCNAGPAAARGTEVWTMGPHKTEANLATAKRENAVILQEDNYKERYSGFDPRSPQSHILFSLYQSAHIDNSLRFAAKVDHEFRTTVKRPSRGVKQAGFLVLWKSTMPSALIEVGFLTNPGEEQYLNDKAGQSYMAAGIYRAFRQYKQDLEASSAAD</sequence>
<keyword evidence="4" id="KW-0732">Signal</keyword>
<protein>
    <recommendedName>
        <fullName evidence="2">N-acetylmuramoyl-L-alanine amidase</fullName>
        <ecNumber evidence="2">3.5.1.28</ecNumber>
    </recommendedName>
</protein>
<dbReference type="SUPFAM" id="SSF53187">
    <property type="entry name" value="Zn-dependent exopeptidases"/>
    <property type="match status" value="1"/>
</dbReference>
<evidence type="ECO:0000256" key="1">
    <source>
        <dbReference type="ARBA" id="ARBA00001561"/>
    </source>
</evidence>
<reference evidence="7" key="1">
    <citation type="submission" date="2018-05" db="EMBL/GenBank/DDBJ databases">
        <authorList>
            <person name="Nie L."/>
        </authorList>
    </citation>
    <scope>NUCLEOTIDE SEQUENCE [LARGE SCALE GENOMIC DNA]</scope>
    <source>
        <strain evidence="7">NL</strain>
    </source>
</reference>
<gene>
    <name evidence="6" type="ORF">DLM85_12945</name>
</gene>
<dbReference type="EC" id="3.5.1.28" evidence="2"/>
<dbReference type="InterPro" id="IPR002508">
    <property type="entry name" value="MurNAc-LAA_cat"/>
</dbReference>
<comment type="catalytic activity">
    <reaction evidence="1">
        <text>Hydrolyzes the link between N-acetylmuramoyl residues and L-amino acid residues in certain cell-wall glycopeptides.</text>
        <dbReference type="EC" id="3.5.1.28"/>
    </reaction>
</comment>
<evidence type="ECO:0000256" key="2">
    <source>
        <dbReference type="ARBA" id="ARBA00011901"/>
    </source>
</evidence>
<dbReference type="PANTHER" id="PTHR30404">
    <property type="entry name" value="N-ACETYLMURAMOYL-L-ALANINE AMIDASE"/>
    <property type="match status" value="1"/>
</dbReference>